<proteinExistence type="predicted"/>
<dbReference type="Proteomes" id="UP001165121">
    <property type="component" value="Unassembled WGS sequence"/>
</dbReference>
<feature type="region of interest" description="Disordered" evidence="1">
    <location>
        <begin position="727"/>
        <end position="861"/>
    </location>
</feature>
<feature type="compositionally biased region" description="Low complexity" evidence="1">
    <location>
        <begin position="30"/>
        <end position="40"/>
    </location>
</feature>
<feature type="compositionally biased region" description="Acidic residues" evidence="1">
    <location>
        <begin position="236"/>
        <end position="249"/>
    </location>
</feature>
<feature type="compositionally biased region" description="Acidic residues" evidence="1">
    <location>
        <begin position="163"/>
        <end position="173"/>
    </location>
</feature>
<keyword evidence="3" id="KW-1185">Reference proteome</keyword>
<feature type="compositionally biased region" description="Basic and acidic residues" evidence="1">
    <location>
        <begin position="697"/>
        <end position="708"/>
    </location>
</feature>
<sequence length="954" mass="101890">MARSKEQWKAQQRAQHTQTKTNNFFQMKRPSSAAPSATSALFQLGRPTSAAAAAAVRPAVLKSDPVTTPSHGAGSLAEATCIDLTLDEDDDEEDEPMGGREPAVRAATAAPAVAMSAAELTSSADSGAVQSGVLGETGIEPAAAKLPSQGPEPAPEMMTPLVEDVESDVDEEWPSVPPSVSEQSSAGQTEEDVRVALEAIQKTILLSQDKQEPDEAESNTQAKTAGQTIPPPIPTECDDAMEADEDEELPSIAPKGSDASPDSLLTLDRIVRVQNLEDGEIFEEGAVPQPGIQIQRAIALEQQRDAHPVDAMEVRPHLRNKKQKKRGKKKAKRKLETMLMLDSPPGEMPPNFERMTHQRPFGDALPPGPFTYAMMRNDPRSEPVNVRPVFQDPPPASFRPGRMFVSAPRPPMRPPLPQLSAPPMPPLPYGDSQILRVNRQGSMEMIDSEANMPMFSEPPRYAGFKYRSVSMSPPRPVPGASNHALQRSASDASYLPPLPTPGHGGPSNPITKNDCAGPDQVDLDSLRAAALRSKTKRSSKNTTLTIQKSAEAQPSTSSSPPSPLPEHKQSEPGSPEIDELRLEILRSMQRKRKQSTSKVSNKASCSTQPVSEAAESAETEQSTCEKAIRASKAGNAGANILHAADVDASKTKKTPGDISLESAINDGLSCETDKFATMSELNESSDKGESPLTECAKAPKEEFEKTPEFRPLTACSQSLVIRLNPEDFSPRKCASGSHEKPSAPTSLHDAIKEMRRKIAEREKAQTSRLLESAAAKLPKSSTGQRPSSSPVAPSHSPLDLQSSTNKASMKITQQSEIAAPPPEVAASASKVLKESRTAITASQEIKTKSPANCDAQQAKVSDTLEKMASTALLSEAQSPVATAAEQNLTSAAEEIRGKALEPQSSNKTGVSKFVNAHVLPPVMQHQVLTSSDGQNGDPASEPCVKKSIQPVAPA</sequence>
<dbReference type="AlphaFoldDB" id="A0A9W7CUI3"/>
<accession>A0A9W7CUI3</accession>
<gene>
    <name evidence="2" type="ORF">Pfra01_001439600</name>
</gene>
<feature type="compositionally biased region" description="Low complexity" evidence="1">
    <location>
        <begin position="611"/>
        <end position="621"/>
    </location>
</feature>
<feature type="compositionally biased region" description="Polar residues" evidence="1">
    <location>
        <begin position="218"/>
        <end position="227"/>
    </location>
</feature>
<dbReference type="EMBL" id="BSXT01001509">
    <property type="protein sequence ID" value="GMF43073.1"/>
    <property type="molecule type" value="Genomic_DNA"/>
</dbReference>
<feature type="region of interest" description="Disordered" evidence="1">
    <location>
        <begin position="679"/>
        <end position="709"/>
    </location>
</feature>
<feature type="compositionally biased region" description="Low complexity" evidence="1">
    <location>
        <begin position="100"/>
        <end position="110"/>
    </location>
</feature>
<feature type="region of interest" description="Disordered" evidence="1">
    <location>
        <begin position="122"/>
        <end position="262"/>
    </location>
</feature>
<feature type="compositionally biased region" description="Basic and acidic residues" evidence="1">
    <location>
        <begin position="749"/>
        <end position="765"/>
    </location>
</feature>
<feature type="compositionally biased region" description="Basic residues" evidence="1">
    <location>
        <begin position="317"/>
        <end position="333"/>
    </location>
</feature>
<feature type="compositionally biased region" description="Basic and acidic residues" evidence="1">
    <location>
        <begin position="306"/>
        <end position="316"/>
    </location>
</feature>
<evidence type="ECO:0000256" key="1">
    <source>
        <dbReference type="SAM" id="MobiDB-lite"/>
    </source>
</evidence>
<feature type="compositionally biased region" description="Polar residues" evidence="1">
    <location>
        <begin position="9"/>
        <end position="25"/>
    </location>
</feature>
<feature type="compositionally biased region" description="Low complexity" evidence="1">
    <location>
        <begin position="786"/>
        <end position="797"/>
    </location>
</feature>
<feature type="region of interest" description="Disordered" evidence="1">
    <location>
        <begin position="306"/>
        <end position="432"/>
    </location>
</feature>
<feature type="compositionally biased region" description="Polar residues" evidence="1">
    <location>
        <begin position="799"/>
        <end position="814"/>
    </location>
</feature>
<feature type="compositionally biased region" description="Pro residues" evidence="1">
    <location>
        <begin position="408"/>
        <end position="428"/>
    </location>
</feature>
<feature type="compositionally biased region" description="Acidic residues" evidence="1">
    <location>
        <begin position="87"/>
        <end position="96"/>
    </location>
</feature>
<name>A0A9W7CUI3_9STRA</name>
<feature type="region of interest" description="Disordered" evidence="1">
    <location>
        <begin position="1"/>
        <end position="40"/>
    </location>
</feature>
<dbReference type="OrthoDB" id="129736at2759"/>
<protein>
    <submittedName>
        <fullName evidence="2">Unnamed protein product</fullName>
    </submittedName>
</protein>
<feature type="compositionally biased region" description="Polar residues" evidence="1">
    <location>
        <begin position="596"/>
        <end position="610"/>
    </location>
</feature>
<evidence type="ECO:0000313" key="3">
    <source>
        <dbReference type="Proteomes" id="UP001165121"/>
    </source>
</evidence>
<feature type="region of interest" description="Disordered" evidence="1">
    <location>
        <begin position="924"/>
        <end position="954"/>
    </location>
</feature>
<evidence type="ECO:0000313" key="2">
    <source>
        <dbReference type="EMBL" id="GMF43073.1"/>
    </source>
</evidence>
<feature type="compositionally biased region" description="Polar residues" evidence="1">
    <location>
        <begin position="540"/>
        <end position="553"/>
    </location>
</feature>
<organism evidence="2 3">
    <name type="scientific">Phytophthora fragariaefolia</name>
    <dbReference type="NCBI Taxonomy" id="1490495"/>
    <lineage>
        <taxon>Eukaryota</taxon>
        <taxon>Sar</taxon>
        <taxon>Stramenopiles</taxon>
        <taxon>Oomycota</taxon>
        <taxon>Peronosporomycetes</taxon>
        <taxon>Peronosporales</taxon>
        <taxon>Peronosporaceae</taxon>
        <taxon>Phytophthora</taxon>
    </lineage>
</organism>
<feature type="region of interest" description="Disordered" evidence="1">
    <location>
        <begin position="87"/>
        <end position="110"/>
    </location>
</feature>
<feature type="region of interest" description="Disordered" evidence="1">
    <location>
        <begin position="465"/>
        <end position="621"/>
    </location>
</feature>
<reference evidence="2" key="1">
    <citation type="submission" date="2023-04" db="EMBL/GenBank/DDBJ databases">
        <title>Phytophthora fragariaefolia NBRC 109709.</title>
        <authorList>
            <person name="Ichikawa N."/>
            <person name="Sato H."/>
            <person name="Tonouchi N."/>
        </authorList>
    </citation>
    <scope>NUCLEOTIDE SEQUENCE</scope>
    <source>
        <strain evidence="2">NBRC 109709</strain>
    </source>
</reference>
<comment type="caution">
    <text evidence="2">The sequence shown here is derived from an EMBL/GenBank/DDBJ whole genome shotgun (WGS) entry which is preliminary data.</text>
</comment>